<dbReference type="RefSeq" id="WP_147169380.1">
    <property type="nucleotide sequence ID" value="NZ_VOOR01000069.1"/>
</dbReference>
<keyword evidence="4" id="KW-1185">Reference proteome</keyword>
<keyword evidence="1" id="KW-0238">DNA-binding</keyword>
<dbReference type="SUPFAM" id="SSF47413">
    <property type="entry name" value="lambda repressor-like DNA-binding domains"/>
    <property type="match status" value="1"/>
</dbReference>
<dbReference type="AlphaFoldDB" id="A0A5C6RGU0"/>
<dbReference type="PANTHER" id="PTHR46558">
    <property type="entry name" value="TRACRIPTIONAL REGULATORY PROTEIN-RELATED-RELATED"/>
    <property type="match status" value="1"/>
</dbReference>
<feature type="domain" description="HTH cro/C1-type" evidence="2">
    <location>
        <begin position="11"/>
        <end position="65"/>
    </location>
</feature>
<dbReference type="Pfam" id="PF01381">
    <property type="entry name" value="HTH_3"/>
    <property type="match status" value="1"/>
</dbReference>
<evidence type="ECO:0000256" key="1">
    <source>
        <dbReference type="ARBA" id="ARBA00023125"/>
    </source>
</evidence>
<gene>
    <name evidence="3" type="ORF">FRY97_19920</name>
</gene>
<evidence type="ECO:0000259" key="2">
    <source>
        <dbReference type="PROSITE" id="PS50943"/>
    </source>
</evidence>
<dbReference type="EMBL" id="VOOR01000069">
    <property type="protein sequence ID" value="TXB61264.1"/>
    <property type="molecule type" value="Genomic_DNA"/>
</dbReference>
<name>A0A5C6RGU0_9BACT</name>
<dbReference type="Gene3D" id="1.10.260.40">
    <property type="entry name" value="lambda repressor-like DNA-binding domains"/>
    <property type="match status" value="1"/>
</dbReference>
<evidence type="ECO:0000313" key="3">
    <source>
        <dbReference type="EMBL" id="TXB61264.1"/>
    </source>
</evidence>
<dbReference type="InterPro" id="IPR001387">
    <property type="entry name" value="Cro/C1-type_HTH"/>
</dbReference>
<dbReference type="Proteomes" id="UP000321580">
    <property type="component" value="Unassembled WGS sequence"/>
</dbReference>
<evidence type="ECO:0000313" key="4">
    <source>
        <dbReference type="Proteomes" id="UP000321580"/>
    </source>
</evidence>
<dbReference type="PANTHER" id="PTHR46558:SF15">
    <property type="entry name" value="HELIX-TURN-HELIX DOMAIN PROTEIN"/>
    <property type="match status" value="1"/>
</dbReference>
<reference evidence="3 4" key="1">
    <citation type="submission" date="2019-08" db="EMBL/GenBank/DDBJ databases">
        <title>Genome of Phaeodactylibacter luteus.</title>
        <authorList>
            <person name="Bowman J.P."/>
        </authorList>
    </citation>
    <scope>NUCLEOTIDE SEQUENCE [LARGE SCALE GENOMIC DNA]</scope>
    <source>
        <strain evidence="3 4">KCTC 42180</strain>
    </source>
</reference>
<sequence length="173" mass="19737">MELENYLSRNIRYLRKSRQWSQEELAMQLEIKRSNIAAYESKNVEPRLSLILRMARLFDVNMAELIHVDIAGHGGIQQPFLPPASEELPGKFPAGLEGQIDPQALEDFVRKSLSVRKMLEGFRIFYRYKQEAAAEGKADGQADVDNFLHLIDHMVSLNESFIELLQSGGKGME</sequence>
<proteinExistence type="predicted"/>
<organism evidence="3 4">
    <name type="scientific">Phaeodactylibacter luteus</name>
    <dbReference type="NCBI Taxonomy" id="1564516"/>
    <lineage>
        <taxon>Bacteria</taxon>
        <taxon>Pseudomonadati</taxon>
        <taxon>Bacteroidota</taxon>
        <taxon>Saprospiria</taxon>
        <taxon>Saprospirales</taxon>
        <taxon>Haliscomenobacteraceae</taxon>
        <taxon>Phaeodactylibacter</taxon>
    </lineage>
</organism>
<dbReference type="OrthoDB" id="3831186at2"/>
<dbReference type="PROSITE" id="PS50943">
    <property type="entry name" value="HTH_CROC1"/>
    <property type="match status" value="1"/>
</dbReference>
<dbReference type="InterPro" id="IPR010982">
    <property type="entry name" value="Lambda_DNA-bd_dom_sf"/>
</dbReference>
<accession>A0A5C6RGU0</accession>
<dbReference type="SMART" id="SM00530">
    <property type="entry name" value="HTH_XRE"/>
    <property type="match status" value="1"/>
</dbReference>
<comment type="caution">
    <text evidence="3">The sequence shown here is derived from an EMBL/GenBank/DDBJ whole genome shotgun (WGS) entry which is preliminary data.</text>
</comment>
<dbReference type="CDD" id="cd00093">
    <property type="entry name" value="HTH_XRE"/>
    <property type="match status" value="1"/>
</dbReference>
<protein>
    <submittedName>
        <fullName evidence="3">Helix-turn-helix transcriptional regulator</fullName>
    </submittedName>
</protein>
<dbReference type="GO" id="GO:0003677">
    <property type="term" value="F:DNA binding"/>
    <property type="evidence" value="ECO:0007669"/>
    <property type="project" value="UniProtKB-KW"/>
</dbReference>